<gene>
    <name evidence="2" type="ORF">OG327_08355</name>
</gene>
<accession>A0AAU2JP98</accession>
<dbReference type="InterPro" id="IPR021214">
    <property type="entry name" value="DUF2568"/>
</dbReference>
<dbReference type="AlphaFoldDB" id="A0AAU2JP98"/>
<proteinExistence type="predicted"/>
<organism evidence="2">
    <name type="scientific">Streptomyces sp. NBC_00049</name>
    <dbReference type="NCBI Taxonomy" id="2903617"/>
    <lineage>
        <taxon>Bacteria</taxon>
        <taxon>Bacillati</taxon>
        <taxon>Actinomycetota</taxon>
        <taxon>Actinomycetes</taxon>
        <taxon>Kitasatosporales</taxon>
        <taxon>Streptomycetaceae</taxon>
        <taxon>Streptomyces</taxon>
    </lineage>
</organism>
<keyword evidence="1" id="KW-0472">Membrane</keyword>
<name>A0AAU2JP98_9ACTN</name>
<keyword evidence="1" id="KW-0812">Transmembrane</keyword>
<feature type="transmembrane region" description="Helical" evidence="1">
    <location>
        <begin position="97"/>
        <end position="114"/>
    </location>
</feature>
<protein>
    <submittedName>
        <fullName evidence="2">YrdB family protein</fullName>
    </submittedName>
</protein>
<keyword evidence="1" id="KW-1133">Transmembrane helix</keyword>
<feature type="transmembrane region" description="Helical" evidence="1">
    <location>
        <begin position="7"/>
        <end position="32"/>
    </location>
</feature>
<feature type="transmembrane region" description="Helical" evidence="1">
    <location>
        <begin position="38"/>
        <end position="60"/>
    </location>
</feature>
<reference evidence="2" key="1">
    <citation type="submission" date="2022-10" db="EMBL/GenBank/DDBJ databases">
        <title>The complete genomes of actinobacterial strains from the NBC collection.</title>
        <authorList>
            <person name="Joergensen T.S."/>
            <person name="Alvarez Arevalo M."/>
            <person name="Sterndorff E.B."/>
            <person name="Faurdal D."/>
            <person name="Vuksanovic O."/>
            <person name="Mourched A.-S."/>
            <person name="Charusanti P."/>
            <person name="Shaw S."/>
            <person name="Blin K."/>
            <person name="Weber T."/>
        </authorList>
    </citation>
    <scope>NUCLEOTIDE SEQUENCE</scope>
    <source>
        <strain evidence="2">NBC_00049</strain>
    </source>
</reference>
<evidence type="ECO:0000256" key="1">
    <source>
        <dbReference type="SAM" id="Phobius"/>
    </source>
</evidence>
<sequence length="121" mass="12585">MTAPHRAFALLNDLLAFFLEVFALVMLALWGYRQGGGWIGGVLLGTAAAAAAALLWGAFAAPKARYKVPLPAVLAVKAVVFGAAALAVAGLGQRPQALWFAAIALVNTALATYYRSRSARA</sequence>
<evidence type="ECO:0000313" key="2">
    <source>
        <dbReference type="EMBL" id="WTU73349.1"/>
    </source>
</evidence>
<dbReference type="Pfam" id="PF10823">
    <property type="entry name" value="DUF2568"/>
    <property type="match status" value="1"/>
</dbReference>
<feature type="transmembrane region" description="Helical" evidence="1">
    <location>
        <begin position="72"/>
        <end position="91"/>
    </location>
</feature>
<dbReference type="EMBL" id="CP108264">
    <property type="protein sequence ID" value="WTU73349.1"/>
    <property type="molecule type" value="Genomic_DNA"/>
</dbReference>